<dbReference type="AlphaFoldDB" id="A0A834U9Q3"/>
<keyword evidence="1" id="KW-0732">Signal</keyword>
<organism evidence="2 3">
    <name type="scientific">Vespula pensylvanica</name>
    <name type="common">Western yellow jacket</name>
    <name type="synonym">Wasp</name>
    <dbReference type="NCBI Taxonomy" id="30213"/>
    <lineage>
        <taxon>Eukaryota</taxon>
        <taxon>Metazoa</taxon>
        <taxon>Ecdysozoa</taxon>
        <taxon>Arthropoda</taxon>
        <taxon>Hexapoda</taxon>
        <taxon>Insecta</taxon>
        <taxon>Pterygota</taxon>
        <taxon>Neoptera</taxon>
        <taxon>Endopterygota</taxon>
        <taxon>Hymenoptera</taxon>
        <taxon>Apocrita</taxon>
        <taxon>Aculeata</taxon>
        <taxon>Vespoidea</taxon>
        <taxon>Vespidae</taxon>
        <taxon>Vespinae</taxon>
        <taxon>Vespula</taxon>
    </lineage>
</organism>
<evidence type="ECO:0000256" key="1">
    <source>
        <dbReference type="SAM" id="SignalP"/>
    </source>
</evidence>
<dbReference type="Proteomes" id="UP000600918">
    <property type="component" value="Unassembled WGS sequence"/>
</dbReference>
<protein>
    <recommendedName>
        <fullName evidence="4">Secreted protein</fullName>
    </recommendedName>
</protein>
<keyword evidence="3" id="KW-1185">Reference proteome</keyword>
<sequence length="99" mass="11286">MSHEMFIVVSVMMVAMLVSRSLVLPIETVSANKTESRNGTEPSFERKRIGLGRAWEFHDASKSPHIVPNPRRCYYSRSHSVKRWEIILTVGDPSLEMPS</sequence>
<evidence type="ECO:0000313" key="2">
    <source>
        <dbReference type="EMBL" id="KAF7423755.1"/>
    </source>
</evidence>
<feature type="chain" id="PRO_5032746570" description="Secreted protein" evidence="1">
    <location>
        <begin position="32"/>
        <end position="99"/>
    </location>
</feature>
<evidence type="ECO:0000313" key="3">
    <source>
        <dbReference type="Proteomes" id="UP000600918"/>
    </source>
</evidence>
<evidence type="ECO:0008006" key="4">
    <source>
        <dbReference type="Google" id="ProtNLM"/>
    </source>
</evidence>
<reference evidence="2" key="1">
    <citation type="journal article" date="2020" name="G3 (Bethesda)">
        <title>High-Quality Assemblies for Three Invasive Social Wasps from the &lt;i&gt;Vespula&lt;/i&gt; Genus.</title>
        <authorList>
            <person name="Harrop T.W.R."/>
            <person name="Guhlin J."/>
            <person name="McLaughlin G.M."/>
            <person name="Permina E."/>
            <person name="Stockwell P."/>
            <person name="Gilligan J."/>
            <person name="Le Lec M.F."/>
            <person name="Gruber M.A.M."/>
            <person name="Quinn O."/>
            <person name="Lovegrove M."/>
            <person name="Duncan E.J."/>
            <person name="Remnant E.J."/>
            <person name="Van Eeckhoven J."/>
            <person name="Graham B."/>
            <person name="Knapp R.A."/>
            <person name="Langford K.W."/>
            <person name="Kronenberg Z."/>
            <person name="Press M.O."/>
            <person name="Eacker S.M."/>
            <person name="Wilson-Rankin E.E."/>
            <person name="Purcell J."/>
            <person name="Lester P.J."/>
            <person name="Dearden P.K."/>
        </authorList>
    </citation>
    <scope>NUCLEOTIDE SEQUENCE</scope>
    <source>
        <strain evidence="2">Volc-1</strain>
    </source>
</reference>
<name>A0A834U9Q3_VESPE</name>
<comment type="caution">
    <text evidence="2">The sequence shown here is derived from an EMBL/GenBank/DDBJ whole genome shotgun (WGS) entry which is preliminary data.</text>
</comment>
<dbReference type="EMBL" id="JACSDY010000007">
    <property type="protein sequence ID" value="KAF7423755.1"/>
    <property type="molecule type" value="Genomic_DNA"/>
</dbReference>
<gene>
    <name evidence="2" type="ORF">H0235_009038</name>
</gene>
<feature type="signal peptide" evidence="1">
    <location>
        <begin position="1"/>
        <end position="31"/>
    </location>
</feature>
<proteinExistence type="predicted"/>
<accession>A0A834U9Q3</accession>